<name>A0A6J7RG06_9ZZZZ</name>
<keyword evidence="2" id="KW-0690">Ribosome biogenesis</keyword>
<dbReference type="GO" id="GO:0005829">
    <property type="term" value="C:cytosol"/>
    <property type="evidence" value="ECO:0007669"/>
    <property type="project" value="TreeGrafter"/>
</dbReference>
<evidence type="ECO:0000313" key="9">
    <source>
        <dbReference type="EMBL" id="CAB5027775.1"/>
    </source>
</evidence>
<dbReference type="GO" id="GO:0004518">
    <property type="term" value="F:nuclease activity"/>
    <property type="evidence" value="ECO:0007669"/>
    <property type="project" value="UniProtKB-KW"/>
</dbReference>
<dbReference type="EMBL" id="CAFBMM010000061">
    <property type="protein sequence ID" value="CAB4911285.1"/>
    <property type="molecule type" value="Genomic_DNA"/>
</dbReference>
<dbReference type="InterPro" id="IPR005227">
    <property type="entry name" value="YqgF"/>
</dbReference>
<evidence type="ECO:0000256" key="3">
    <source>
        <dbReference type="ARBA" id="ARBA00022722"/>
    </source>
</evidence>
<evidence type="ECO:0000256" key="2">
    <source>
        <dbReference type="ARBA" id="ARBA00022517"/>
    </source>
</evidence>
<dbReference type="Gene3D" id="3.30.420.140">
    <property type="entry name" value="YqgF/RNase H-like domain"/>
    <property type="match status" value="1"/>
</dbReference>
<evidence type="ECO:0000259" key="5">
    <source>
        <dbReference type="SMART" id="SM00732"/>
    </source>
</evidence>
<dbReference type="InterPro" id="IPR006641">
    <property type="entry name" value="YqgF/RNaseH-like_dom"/>
</dbReference>
<dbReference type="NCBIfam" id="TIGR00250">
    <property type="entry name" value="RNAse_H_YqgF"/>
    <property type="match status" value="1"/>
</dbReference>
<dbReference type="InterPro" id="IPR037027">
    <property type="entry name" value="YqgF/RNaseH-like_dom_sf"/>
</dbReference>
<keyword evidence="1" id="KW-0963">Cytoplasm</keyword>
<sequence length="130" mass="14024">MDLGERRIGLALSDPTRILATPLSIIERADNRDADHAAILSIAREHDVNEIVVGWPRSLSGQDGPAARSVREETESLKAAAGGNMVIEMHDERFSTAIADDRLRAAKSKRKKSDDAAAAVFLQAYLDGAS</sequence>
<dbReference type="PANTHER" id="PTHR33317">
    <property type="entry name" value="POLYNUCLEOTIDYL TRANSFERASE, RIBONUCLEASE H-LIKE SUPERFAMILY PROTEIN"/>
    <property type="match status" value="1"/>
</dbReference>
<dbReference type="PANTHER" id="PTHR33317:SF4">
    <property type="entry name" value="POLYNUCLEOTIDYL TRANSFERASE, RIBONUCLEASE H-LIKE SUPERFAMILY PROTEIN"/>
    <property type="match status" value="1"/>
</dbReference>
<protein>
    <submittedName>
        <fullName evidence="9">Unannotated protein</fullName>
    </submittedName>
</protein>
<dbReference type="CDD" id="cd16964">
    <property type="entry name" value="YqgF"/>
    <property type="match status" value="1"/>
</dbReference>
<reference evidence="9" key="1">
    <citation type="submission" date="2020-05" db="EMBL/GenBank/DDBJ databases">
        <authorList>
            <person name="Chiriac C."/>
            <person name="Salcher M."/>
            <person name="Ghai R."/>
            <person name="Kavagutti S V."/>
        </authorList>
    </citation>
    <scope>NUCLEOTIDE SEQUENCE</scope>
</reference>
<dbReference type="Pfam" id="PF03652">
    <property type="entry name" value="RuvX"/>
    <property type="match status" value="1"/>
</dbReference>
<proteinExistence type="inferred from homology"/>
<evidence type="ECO:0000313" key="8">
    <source>
        <dbReference type="EMBL" id="CAB4986268.1"/>
    </source>
</evidence>
<dbReference type="EMBL" id="CAFBPQ010000034">
    <property type="protein sequence ID" value="CAB5027775.1"/>
    <property type="molecule type" value="Genomic_DNA"/>
</dbReference>
<dbReference type="GO" id="GO:0000967">
    <property type="term" value="P:rRNA 5'-end processing"/>
    <property type="evidence" value="ECO:0007669"/>
    <property type="project" value="TreeGrafter"/>
</dbReference>
<keyword evidence="3" id="KW-0540">Nuclease</keyword>
<dbReference type="AlphaFoldDB" id="A0A6J7RG06"/>
<keyword evidence="4" id="KW-0378">Hydrolase</keyword>
<dbReference type="EMBL" id="CAEZYK010000015">
    <property type="protein sequence ID" value="CAB4718298.1"/>
    <property type="molecule type" value="Genomic_DNA"/>
</dbReference>
<feature type="domain" description="YqgF/RNase H-like" evidence="5">
    <location>
        <begin position="2"/>
        <end position="99"/>
    </location>
</feature>
<accession>A0A6J7RG06</accession>
<dbReference type="SUPFAM" id="SSF53098">
    <property type="entry name" value="Ribonuclease H-like"/>
    <property type="match status" value="1"/>
</dbReference>
<organism evidence="9">
    <name type="scientific">freshwater metagenome</name>
    <dbReference type="NCBI Taxonomy" id="449393"/>
    <lineage>
        <taxon>unclassified sequences</taxon>
        <taxon>metagenomes</taxon>
        <taxon>ecological metagenomes</taxon>
    </lineage>
</organism>
<gene>
    <name evidence="6" type="ORF">UFOPK2683_00422</name>
    <name evidence="7" type="ORF">UFOPK3605_01131</name>
    <name evidence="8" type="ORF">UFOPK3897_01438</name>
    <name evidence="9" type="ORF">UFOPK4121_01084</name>
</gene>
<evidence type="ECO:0000256" key="1">
    <source>
        <dbReference type="ARBA" id="ARBA00022490"/>
    </source>
</evidence>
<dbReference type="GO" id="GO:0016787">
    <property type="term" value="F:hydrolase activity"/>
    <property type="evidence" value="ECO:0007669"/>
    <property type="project" value="UniProtKB-KW"/>
</dbReference>
<dbReference type="InterPro" id="IPR012337">
    <property type="entry name" value="RNaseH-like_sf"/>
</dbReference>
<evidence type="ECO:0000313" key="7">
    <source>
        <dbReference type="EMBL" id="CAB4911285.1"/>
    </source>
</evidence>
<evidence type="ECO:0000313" key="6">
    <source>
        <dbReference type="EMBL" id="CAB4718298.1"/>
    </source>
</evidence>
<dbReference type="SMART" id="SM00732">
    <property type="entry name" value="YqgFc"/>
    <property type="match status" value="1"/>
</dbReference>
<dbReference type="HAMAP" id="MF_00651">
    <property type="entry name" value="Nuclease_YqgF"/>
    <property type="match status" value="1"/>
</dbReference>
<dbReference type="EMBL" id="CAFBOF010000047">
    <property type="protein sequence ID" value="CAB4986268.1"/>
    <property type="molecule type" value="Genomic_DNA"/>
</dbReference>
<evidence type="ECO:0000256" key="4">
    <source>
        <dbReference type="ARBA" id="ARBA00022801"/>
    </source>
</evidence>